<keyword evidence="2" id="KW-1185">Reference proteome</keyword>
<dbReference type="Proteomes" id="UP000233375">
    <property type="component" value="Unassembled WGS sequence"/>
</dbReference>
<dbReference type="EMBL" id="PISE01000035">
    <property type="protein sequence ID" value="PKG22738.1"/>
    <property type="molecule type" value="Genomic_DNA"/>
</dbReference>
<dbReference type="RefSeq" id="WP_101178125.1">
    <property type="nucleotide sequence ID" value="NZ_PISE01000035.1"/>
</dbReference>
<organism evidence="1 2">
    <name type="scientific">Niallia nealsonii</name>
    <dbReference type="NCBI Taxonomy" id="115979"/>
    <lineage>
        <taxon>Bacteria</taxon>
        <taxon>Bacillati</taxon>
        <taxon>Bacillota</taxon>
        <taxon>Bacilli</taxon>
        <taxon>Bacillales</taxon>
        <taxon>Bacillaceae</taxon>
        <taxon>Niallia</taxon>
    </lineage>
</organism>
<evidence type="ECO:0000313" key="1">
    <source>
        <dbReference type="EMBL" id="PKG22738.1"/>
    </source>
</evidence>
<reference evidence="1 2" key="1">
    <citation type="journal article" date="2003" name="Int. J. Syst. Evol. Microbiol.">
        <title>Bacillus nealsonii sp. nov., isolated from a spacecraft-assembly facility, whose spores are gamma-radiation resistant.</title>
        <authorList>
            <person name="Venkateswaran K."/>
            <person name="Kempf M."/>
            <person name="Chen F."/>
            <person name="Satomi M."/>
            <person name="Nicholson W."/>
            <person name="Kern R."/>
        </authorList>
    </citation>
    <scope>NUCLEOTIDE SEQUENCE [LARGE SCALE GENOMIC DNA]</scope>
    <source>
        <strain evidence="1 2">FO-92</strain>
    </source>
</reference>
<dbReference type="OrthoDB" id="2931160at2"/>
<dbReference type="AlphaFoldDB" id="A0A2N0YZQ5"/>
<comment type="caution">
    <text evidence="1">The sequence shown here is derived from an EMBL/GenBank/DDBJ whole genome shotgun (WGS) entry which is preliminary data.</text>
</comment>
<gene>
    <name evidence="1" type="ORF">CWS01_15615</name>
</gene>
<accession>A0A2N0YZQ5</accession>
<name>A0A2N0YZQ5_9BACI</name>
<protein>
    <submittedName>
        <fullName evidence="1">Uncharacterized protein</fullName>
    </submittedName>
</protein>
<sequence length="65" mass="7486">MSKNKIKKTVSLNITNPDDAEIIKKISEPNFNFNNYVRKLMLDDIRREKARVVQKNKGGIKIVLG</sequence>
<evidence type="ECO:0000313" key="2">
    <source>
        <dbReference type="Proteomes" id="UP000233375"/>
    </source>
</evidence>
<proteinExistence type="predicted"/>